<dbReference type="EMBL" id="HBGW01009336">
    <property type="protein sequence ID" value="CAD9507466.1"/>
    <property type="molecule type" value="Transcribed_RNA"/>
</dbReference>
<feature type="region of interest" description="Disordered" evidence="1">
    <location>
        <begin position="124"/>
        <end position="186"/>
    </location>
</feature>
<feature type="compositionally biased region" description="Low complexity" evidence="1">
    <location>
        <begin position="133"/>
        <end position="161"/>
    </location>
</feature>
<protein>
    <submittedName>
        <fullName evidence="2">Uncharacterized protein</fullName>
    </submittedName>
</protein>
<organism evidence="2">
    <name type="scientific">Zooxanthella nutricula</name>
    <dbReference type="NCBI Taxonomy" id="1333877"/>
    <lineage>
        <taxon>Eukaryota</taxon>
        <taxon>Sar</taxon>
        <taxon>Alveolata</taxon>
        <taxon>Dinophyceae</taxon>
        <taxon>Peridiniales</taxon>
        <taxon>Peridiniales incertae sedis</taxon>
        <taxon>Zooxanthella</taxon>
    </lineage>
</organism>
<gene>
    <name evidence="2" type="ORF">BRAN1462_LOCUS5988</name>
</gene>
<proteinExistence type="predicted"/>
<dbReference type="AlphaFoldDB" id="A0A7S2MXF7"/>
<sequence>MAQALRFEVTAQSRLSSHTAALAWMGAPGAPRARASVVVVRPCGDVVYVNDPALAEHFLGQLACASPGQDLEARSLVVASSLAVHRDLNEVSGVTSHNLGLAAAAAAPRLSLAEARAVRSLRRKANAAKHQWPRGPAGPAPSAASPPSSSCSSARSTTPRAMPSSGEDVGAAVSGDPDRVLPADRERVRANDATIGDATNAFYIGEESHEVGVQTQLDHADSPEVIGELLESASPALALGCTASSQTTCTLENTLVLSQAQLDERVRVFLSVEQACTAEASDGRHATLFAAMVKDGHTYAEVRDMLAHHIRLKLNDTVGQTDVSPDELWARARGVADKVAERAVGAHEDMPPDAGGVCEPVASPDLPDLAGAGSVASEKCTLGKNSKRAKKTGKLR</sequence>
<evidence type="ECO:0000256" key="1">
    <source>
        <dbReference type="SAM" id="MobiDB-lite"/>
    </source>
</evidence>
<feature type="compositionally biased region" description="Basic residues" evidence="1">
    <location>
        <begin position="385"/>
        <end position="396"/>
    </location>
</feature>
<feature type="region of interest" description="Disordered" evidence="1">
    <location>
        <begin position="368"/>
        <end position="396"/>
    </location>
</feature>
<accession>A0A7S2MXF7</accession>
<evidence type="ECO:0000313" key="2">
    <source>
        <dbReference type="EMBL" id="CAD9507466.1"/>
    </source>
</evidence>
<reference evidence="2" key="1">
    <citation type="submission" date="2021-01" db="EMBL/GenBank/DDBJ databases">
        <authorList>
            <person name="Corre E."/>
            <person name="Pelletier E."/>
            <person name="Niang G."/>
            <person name="Scheremetjew M."/>
            <person name="Finn R."/>
            <person name="Kale V."/>
            <person name="Holt S."/>
            <person name="Cochrane G."/>
            <person name="Meng A."/>
            <person name="Brown T."/>
            <person name="Cohen L."/>
        </authorList>
    </citation>
    <scope>NUCLEOTIDE SEQUENCE</scope>
    <source>
        <strain evidence="2">RCC3387</strain>
    </source>
</reference>
<feature type="compositionally biased region" description="Basic and acidic residues" evidence="1">
    <location>
        <begin position="176"/>
        <end position="186"/>
    </location>
</feature>
<name>A0A7S2MXF7_9DINO</name>